<dbReference type="RefSeq" id="WP_135763360.1">
    <property type="nucleotide sequence ID" value="NZ_RQHV01000036.1"/>
</dbReference>
<dbReference type="InterPro" id="IPR029787">
    <property type="entry name" value="Nucleotide_cyclase"/>
</dbReference>
<gene>
    <name evidence="4" type="ORF">EHS11_05245</name>
</gene>
<dbReference type="SMART" id="SM00065">
    <property type="entry name" value="GAF"/>
    <property type="match status" value="1"/>
</dbReference>
<evidence type="ECO:0000256" key="1">
    <source>
        <dbReference type="ARBA" id="ARBA00012528"/>
    </source>
</evidence>
<evidence type="ECO:0000313" key="5">
    <source>
        <dbReference type="Proteomes" id="UP000298264"/>
    </source>
</evidence>
<dbReference type="FunFam" id="3.30.70.270:FF:000001">
    <property type="entry name" value="Diguanylate cyclase domain protein"/>
    <property type="match status" value="1"/>
</dbReference>
<feature type="domain" description="GGDEF" evidence="3">
    <location>
        <begin position="218"/>
        <end position="353"/>
    </location>
</feature>
<proteinExistence type="predicted"/>
<dbReference type="EMBL" id="RQHV01000036">
    <property type="protein sequence ID" value="TGN11916.1"/>
    <property type="molecule type" value="Genomic_DNA"/>
</dbReference>
<dbReference type="CDD" id="cd01949">
    <property type="entry name" value="GGDEF"/>
    <property type="match status" value="1"/>
</dbReference>
<dbReference type="AlphaFoldDB" id="A0A4R9LT50"/>
<dbReference type="InterPro" id="IPR029016">
    <property type="entry name" value="GAF-like_dom_sf"/>
</dbReference>
<evidence type="ECO:0000259" key="3">
    <source>
        <dbReference type="PROSITE" id="PS50887"/>
    </source>
</evidence>
<protein>
    <recommendedName>
        <fullName evidence="1">diguanylate cyclase</fullName>
        <ecNumber evidence="1">2.7.7.65</ecNumber>
    </recommendedName>
</protein>
<organism evidence="4 5">
    <name type="scientific">Leptospira ilyithenensis</name>
    <dbReference type="NCBI Taxonomy" id="2484901"/>
    <lineage>
        <taxon>Bacteria</taxon>
        <taxon>Pseudomonadati</taxon>
        <taxon>Spirochaetota</taxon>
        <taxon>Spirochaetia</taxon>
        <taxon>Leptospirales</taxon>
        <taxon>Leptospiraceae</taxon>
        <taxon>Leptospira</taxon>
    </lineage>
</organism>
<dbReference type="SUPFAM" id="SSF55781">
    <property type="entry name" value="GAF domain-like"/>
    <property type="match status" value="1"/>
</dbReference>
<dbReference type="InterPro" id="IPR050469">
    <property type="entry name" value="Diguanylate_Cyclase"/>
</dbReference>
<dbReference type="GO" id="GO:0052621">
    <property type="term" value="F:diguanylate cyclase activity"/>
    <property type="evidence" value="ECO:0007669"/>
    <property type="project" value="UniProtKB-EC"/>
</dbReference>
<dbReference type="Gene3D" id="3.30.450.40">
    <property type="match status" value="1"/>
</dbReference>
<reference evidence="4" key="1">
    <citation type="journal article" date="2019" name="PLoS Negl. Trop. Dis.">
        <title>Revisiting the worldwide diversity of Leptospira species in the environment.</title>
        <authorList>
            <person name="Vincent A.T."/>
            <person name="Schiettekatte O."/>
            <person name="Bourhy P."/>
            <person name="Veyrier F.J."/>
            <person name="Picardeau M."/>
        </authorList>
    </citation>
    <scope>NUCLEOTIDE SEQUENCE [LARGE SCALE GENOMIC DNA]</scope>
    <source>
        <strain evidence="4">201400974</strain>
    </source>
</reference>
<dbReference type="NCBIfam" id="TIGR00254">
    <property type="entry name" value="GGDEF"/>
    <property type="match status" value="1"/>
</dbReference>
<dbReference type="Pfam" id="PF00990">
    <property type="entry name" value="GGDEF"/>
    <property type="match status" value="1"/>
</dbReference>
<dbReference type="PANTHER" id="PTHR45138:SF9">
    <property type="entry name" value="DIGUANYLATE CYCLASE DGCM-RELATED"/>
    <property type="match status" value="1"/>
</dbReference>
<comment type="caution">
    <text evidence="4">The sequence shown here is derived from an EMBL/GenBank/DDBJ whole genome shotgun (WGS) entry which is preliminary data.</text>
</comment>
<dbReference type="GO" id="GO:0043709">
    <property type="term" value="P:cell adhesion involved in single-species biofilm formation"/>
    <property type="evidence" value="ECO:0007669"/>
    <property type="project" value="TreeGrafter"/>
</dbReference>
<sequence>MSLKENTDIVFEHYEKKIYDQKQLLEISRALNSTLDYKYLIDAILNICLAQLQTLHAAMYLEPEIDLGLFRLEPQSTKGFELTEADHNYEIKIDTPLIHYFEEKPKAITMDQILLVESLKDSKDLNYLRQLGAEILVPLNAKGKVNGLLVLGEKMTTEEFLEDEKEFMTTLANLAGIAVDNARLYELATVDMMTGLKIHHYFQTKLKEEMERCRKKGTKLALLFTDVDKFKVFNDTYGHQAGDVVLIEVARQLINAGQRHHIPARYGGEEFCLVMPGATEEEAFAKGEEIRKSVEAMVVKNPNDGADLKVTLSVGVSTFRSTDRNNKDLIERADKALYQAKHSGRNRTISFKE</sequence>
<dbReference type="InterPro" id="IPR003018">
    <property type="entry name" value="GAF"/>
</dbReference>
<dbReference type="InterPro" id="IPR000160">
    <property type="entry name" value="GGDEF_dom"/>
</dbReference>
<comment type="catalytic activity">
    <reaction evidence="2">
        <text>2 GTP = 3',3'-c-di-GMP + 2 diphosphate</text>
        <dbReference type="Rhea" id="RHEA:24898"/>
        <dbReference type="ChEBI" id="CHEBI:33019"/>
        <dbReference type="ChEBI" id="CHEBI:37565"/>
        <dbReference type="ChEBI" id="CHEBI:58805"/>
        <dbReference type="EC" id="2.7.7.65"/>
    </reaction>
</comment>
<dbReference type="EC" id="2.7.7.65" evidence="1"/>
<dbReference type="SMART" id="SM00267">
    <property type="entry name" value="GGDEF"/>
    <property type="match status" value="1"/>
</dbReference>
<dbReference type="PROSITE" id="PS50887">
    <property type="entry name" value="GGDEF"/>
    <property type="match status" value="1"/>
</dbReference>
<dbReference type="Proteomes" id="UP000298264">
    <property type="component" value="Unassembled WGS sequence"/>
</dbReference>
<dbReference type="OrthoDB" id="9779586at2"/>
<keyword evidence="5" id="KW-1185">Reference proteome</keyword>
<evidence type="ECO:0000256" key="2">
    <source>
        <dbReference type="ARBA" id="ARBA00034247"/>
    </source>
</evidence>
<evidence type="ECO:0000313" key="4">
    <source>
        <dbReference type="EMBL" id="TGN11916.1"/>
    </source>
</evidence>
<dbReference type="InterPro" id="IPR043128">
    <property type="entry name" value="Rev_trsase/Diguanyl_cyclase"/>
</dbReference>
<dbReference type="Gene3D" id="3.30.70.270">
    <property type="match status" value="1"/>
</dbReference>
<dbReference type="PANTHER" id="PTHR45138">
    <property type="entry name" value="REGULATORY COMPONENTS OF SENSORY TRANSDUCTION SYSTEM"/>
    <property type="match status" value="1"/>
</dbReference>
<dbReference type="Pfam" id="PF01590">
    <property type="entry name" value="GAF"/>
    <property type="match status" value="1"/>
</dbReference>
<dbReference type="GO" id="GO:0005886">
    <property type="term" value="C:plasma membrane"/>
    <property type="evidence" value="ECO:0007669"/>
    <property type="project" value="TreeGrafter"/>
</dbReference>
<name>A0A4R9LT50_9LEPT</name>
<dbReference type="GO" id="GO:1902201">
    <property type="term" value="P:negative regulation of bacterial-type flagellum-dependent cell motility"/>
    <property type="evidence" value="ECO:0007669"/>
    <property type="project" value="TreeGrafter"/>
</dbReference>
<dbReference type="SUPFAM" id="SSF55073">
    <property type="entry name" value="Nucleotide cyclase"/>
    <property type="match status" value="1"/>
</dbReference>
<accession>A0A4R9LT50</accession>